<gene>
    <name evidence="12" type="ORF">F5Z01DRAFT_748302</name>
</gene>
<dbReference type="CDD" id="cd00118">
    <property type="entry name" value="LysM"/>
    <property type="match status" value="1"/>
</dbReference>
<dbReference type="RefSeq" id="XP_046120608.1">
    <property type="nucleotide sequence ID" value="XM_046266980.1"/>
</dbReference>
<dbReference type="SUPFAM" id="SSF54556">
    <property type="entry name" value="Chitinase insertion domain"/>
    <property type="match status" value="1"/>
</dbReference>
<dbReference type="PANTHER" id="PTHR47700">
    <property type="entry name" value="V CHITINASE, PUTATIVE (AFU_ORTHOLOGUE AFUA_6G13720)-RELATED"/>
    <property type="match status" value="1"/>
</dbReference>
<feature type="domain" description="GH18" evidence="11">
    <location>
        <begin position="604"/>
        <end position="949"/>
    </location>
</feature>
<dbReference type="InterPro" id="IPR029070">
    <property type="entry name" value="Chitinase_insertion_sf"/>
</dbReference>
<dbReference type="GO" id="GO:0008061">
    <property type="term" value="F:chitin binding"/>
    <property type="evidence" value="ECO:0007669"/>
    <property type="project" value="UniProtKB-UniRule"/>
</dbReference>
<keyword evidence="4" id="KW-0843">Virulence</keyword>
<sequence length="1537" mass="167025">MTALHCWLQLISWTSLLAFAQEAVGAVTNFDTGIAEFAPIFPRNETYAPSSVLPFVFLSKTRPSLGQWWNESTSDWDVAGKQPMYMIEEELPDAPDDEPFIAHYAFGGVFDTEGYWSGSWSVTWGSCTQEEDRPVEHNPNGTTGGVHFTTKEGGQDPHDFTEGPCSESEGLTWNITEVATSRSGTDVYCAWVSSTKPEARPCEAQVESETMESIFSSATEAYCGRVYGLECPEEDEDEDGGAATRGSFAAAWTACVACFYKVGQLDKSVSELDAASIRSLSKQMRRYLESGFGPANETGILFAQSGQTSLGLYLGSGLQREGTGSAALAAFESSLSSEMMASSIALQWCSPDKDDAIKTWYNASCLDIPDAEAIPGKAYLVTPLLGEPVRNETLGTSFKRSEPRRLAARGECETIEVNQGNGCPELAPRCGISGDDFTKYNDYDDDLCSTLQRGQHVCCTSGDLPDFSPDPNPDGSCSTHRVGPEDTCSSLAAANSLDAEDIKDFNKNTWGWSECDPLYRGTLICLSPGDPSMPATRPTDGTKISDLNPCPLNACCNTWGFCGITEEYCTDTSTGAPGTAKEGTNGCISNCGNDIIKSDAPAEFRKIGYFQGYNLKRARVLQDATQIDGAACTHLQFAFGMITHDYEINAGDLYSQYEFCVWKSIQGPKKIVSFGGWAFSAEPTTHTIFREGTKPANRLTLATNIANFVKEHDLDGAPDIPGIPPGAEDEGLNYLKFLVVLKNLLPGKEVSIAAPSSFWYLKQYPIDRIAEVVCRLHCLHDVRSPRQVNVTETHDALSMITKAGVPSNKVAAGITSYGRSYNMADGDCYTAECYFTGTRLSSDATLGPCTGESGILANAEILDIIDDPSRVNHNFVDADTHSNVLVYDGNQYVSWMSEDVKSQRQTFYQALGIGGSVNWAMDLEKRRDPPVGSSNWAIFKSLVRDGKDPDVRGDRNGNWTELKCDDLAWDDLTNLSPEERWHQMDAPTAWADLVTVWKENKDGAYEGLSNAIGLNMGLDYEFDCATMRKNDGCSGQITCVSDDLGPGQGVAGLAILQSFVAINGMFRTVDDAITDSASLFINNALVSFADDFAPEPPEVDNTWTLVLLDILTIGASAVLGPVFKNIIAGLPRFAKAGSTAAANIEDTSILAVQQGTTLAKDLLSTPPSEWDQENQDDFKAYITTALGSWSTIVIQSLAKLFDGSDESIERLGDMIADGTFISGGGRLGSSWGYSDESLATESDVQVLRKSITRNFFAMAIPEIWRMSGTFGFVVDTGVDCDDDFSDLKDKVLEKTKVCHNGKQYYLADPSGDASWGDDKYSFSVPPGVDSLGEDSRYGSLTVEDIVIGSLNTYEANGGNGAPRPKELGENEINKLAFTDDVRASGLMRLPVCSPERAWRAWYYGDTSDGDHYPCHVLKGRDYCSKSTFKNQGSNASPPVEDCRQIIKNLEGLPEKDWRVDILGGQTQLAKSGECAFGAEARHSPDGNIWFRVGSQDIIDLINDSINKFGDSGRVGAKGDMDCDGNAPQVEQVEWGIY</sequence>
<feature type="disulfide bond" evidence="7">
    <location>
        <begin position="587"/>
        <end position="591"/>
    </location>
</feature>
<dbReference type="Gene3D" id="3.10.50.10">
    <property type="match status" value="1"/>
</dbReference>
<evidence type="ECO:0000313" key="13">
    <source>
        <dbReference type="Proteomes" id="UP000887229"/>
    </source>
</evidence>
<feature type="domain" description="LysM" evidence="10">
    <location>
        <begin position="413"/>
        <end position="459"/>
    </location>
</feature>
<evidence type="ECO:0000256" key="6">
    <source>
        <dbReference type="ARBA" id="ARBA00044955"/>
    </source>
</evidence>
<evidence type="ECO:0000256" key="2">
    <source>
        <dbReference type="ARBA" id="ARBA00012729"/>
    </source>
</evidence>
<comment type="similarity">
    <text evidence="1">Belongs to the glycosyl hydrolase 18 family. Chitinase class V subfamily.</text>
</comment>
<dbReference type="InterPro" id="IPR036779">
    <property type="entry name" value="LysM_dom_sf"/>
</dbReference>
<evidence type="ECO:0000256" key="8">
    <source>
        <dbReference type="SAM" id="SignalP"/>
    </source>
</evidence>
<evidence type="ECO:0000259" key="10">
    <source>
        <dbReference type="PROSITE" id="PS51782"/>
    </source>
</evidence>
<dbReference type="SMART" id="SM00636">
    <property type="entry name" value="Glyco_18"/>
    <property type="match status" value="1"/>
</dbReference>
<dbReference type="GO" id="GO:0005975">
    <property type="term" value="P:carbohydrate metabolic process"/>
    <property type="evidence" value="ECO:0007669"/>
    <property type="project" value="InterPro"/>
</dbReference>
<reference evidence="12" key="1">
    <citation type="journal article" date="2021" name="IMA Fungus">
        <title>Genomic characterization of three marine fungi, including Emericellopsis atlantica sp. nov. with signatures of a generalist lifestyle and marine biomass degradation.</title>
        <authorList>
            <person name="Hagestad O.C."/>
            <person name="Hou L."/>
            <person name="Andersen J.H."/>
            <person name="Hansen E.H."/>
            <person name="Altermark B."/>
            <person name="Li C."/>
            <person name="Kuhnert E."/>
            <person name="Cox R.J."/>
            <person name="Crous P.W."/>
            <person name="Spatafora J.W."/>
            <person name="Lail K."/>
            <person name="Amirebrahimi M."/>
            <person name="Lipzen A."/>
            <person name="Pangilinan J."/>
            <person name="Andreopoulos W."/>
            <person name="Hayes R.D."/>
            <person name="Ng V."/>
            <person name="Grigoriev I.V."/>
            <person name="Jackson S.A."/>
            <person name="Sutton T.D.S."/>
            <person name="Dobson A.D.W."/>
            <person name="Rama T."/>
        </authorList>
    </citation>
    <scope>NUCLEOTIDE SEQUENCE</scope>
    <source>
        <strain evidence="12">TS7</strain>
    </source>
</reference>
<keyword evidence="12" id="KW-0378">Hydrolase</keyword>
<evidence type="ECO:0000256" key="5">
    <source>
        <dbReference type="ARBA" id="ARBA00023295"/>
    </source>
</evidence>
<dbReference type="PROSITE" id="PS51910">
    <property type="entry name" value="GH18_2"/>
    <property type="match status" value="1"/>
</dbReference>
<dbReference type="InterPro" id="IPR055560">
    <property type="entry name" value="DUF7136"/>
</dbReference>
<dbReference type="Gene3D" id="3.30.60.10">
    <property type="entry name" value="Endochitinase-like"/>
    <property type="match status" value="1"/>
</dbReference>
<dbReference type="InterPro" id="IPR017853">
    <property type="entry name" value="GH"/>
</dbReference>
<dbReference type="EC" id="3.2.1.14" evidence="2"/>
<dbReference type="PROSITE" id="PS51782">
    <property type="entry name" value="LYSM"/>
    <property type="match status" value="2"/>
</dbReference>
<dbReference type="EMBL" id="MU251247">
    <property type="protein sequence ID" value="KAG9256684.1"/>
    <property type="molecule type" value="Genomic_DNA"/>
</dbReference>
<evidence type="ECO:0000259" key="9">
    <source>
        <dbReference type="PROSITE" id="PS50941"/>
    </source>
</evidence>
<dbReference type="InterPro" id="IPR011583">
    <property type="entry name" value="Chitinase_II/V-like_cat"/>
</dbReference>
<feature type="disulfide bond" evidence="7">
    <location>
        <begin position="555"/>
        <end position="569"/>
    </location>
</feature>
<dbReference type="OrthoDB" id="73875at2759"/>
<dbReference type="InterPro" id="IPR001223">
    <property type="entry name" value="Glyco_hydro18_cat"/>
</dbReference>
<keyword evidence="8" id="KW-0732">Signal</keyword>
<dbReference type="InterPro" id="IPR036861">
    <property type="entry name" value="Endochitinase-like_sf"/>
</dbReference>
<dbReference type="InterPro" id="IPR001002">
    <property type="entry name" value="Chitin-bd_1"/>
</dbReference>
<accession>A0A9P7ZQW9</accession>
<feature type="chain" id="PRO_5040151854" description="chitinase" evidence="8">
    <location>
        <begin position="26"/>
        <end position="1537"/>
    </location>
</feature>
<comment type="similarity">
    <text evidence="6">Belongs to the secreted LysM effector family.</text>
</comment>
<evidence type="ECO:0000256" key="7">
    <source>
        <dbReference type="PROSITE-ProRule" id="PRU00261"/>
    </source>
</evidence>
<organism evidence="12 13">
    <name type="scientific">Emericellopsis atlantica</name>
    <dbReference type="NCBI Taxonomy" id="2614577"/>
    <lineage>
        <taxon>Eukaryota</taxon>
        <taxon>Fungi</taxon>
        <taxon>Dikarya</taxon>
        <taxon>Ascomycota</taxon>
        <taxon>Pezizomycotina</taxon>
        <taxon>Sordariomycetes</taxon>
        <taxon>Hypocreomycetidae</taxon>
        <taxon>Hypocreales</taxon>
        <taxon>Bionectriaceae</taxon>
        <taxon>Emericellopsis</taxon>
    </lineage>
</organism>
<dbReference type="InterPro" id="IPR053214">
    <property type="entry name" value="LysM12-like"/>
</dbReference>
<dbReference type="InterPro" id="IPR029226">
    <property type="entry name" value="Ecp2-like"/>
</dbReference>
<dbReference type="Pfam" id="PF00187">
    <property type="entry name" value="Chitin_bind_1"/>
    <property type="match status" value="1"/>
</dbReference>
<dbReference type="SMART" id="SM00257">
    <property type="entry name" value="LysM"/>
    <property type="match status" value="1"/>
</dbReference>
<comment type="caution">
    <text evidence="7">Lacks conserved residue(s) required for the propagation of feature annotation.</text>
</comment>
<dbReference type="Pfam" id="PF00704">
    <property type="entry name" value="Glyco_hydro_18"/>
    <property type="match status" value="1"/>
</dbReference>
<keyword evidence="3 7" id="KW-0147">Chitin-binding</keyword>
<dbReference type="SUPFAM" id="SSF51445">
    <property type="entry name" value="(Trans)glycosidases"/>
    <property type="match status" value="1"/>
</dbReference>
<name>A0A9P7ZQW9_9HYPO</name>
<dbReference type="Proteomes" id="UP000887229">
    <property type="component" value="Unassembled WGS sequence"/>
</dbReference>
<evidence type="ECO:0000313" key="12">
    <source>
        <dbReference type="EMBL" id="KAG9256684.1"/>
    </source>
</evidence>
<protein>
    <recommendedName>
        <fullName evidence="2">chitinase</fullName>
        <ecNumber evidence="2">3.2.1.14</ecNumber>
    </recommendedName>
</protein>
<feature type="disulfide bond" evidence="7">
    <location>
        <begin position="550"/>
        <end position="562"/>
    </location>
</feature>
<dbReference type="GO" id="GO:0008843">
    <property type="term" value="F:endochitinase activity"/>
    <property type="evidence" value="ECO:0007669"/>
    <property type="project" value="UniProtKB-EC"/>
</dbReference>
<keyword evidence="5" id="KW-0326">Glycosidase</keyword>
<dbReference type="Pfam" id="PF14856">
    <property type="entry name" value="Hce2"/>
    <property type="match status" value="1"/>
</dbReference>
<proteinExistence type="inferred from homology"/>
<dbReference type="SUPFAM" id="SSF57016">
    <property type="entry name" value="Plant lectins/antimicrobial peptides"/>
    <property type="match status" value="1"/>
</dbReference>
<evidence type="ECO:0000256" key="1">
    <source>
        <dbReference type="ARBA" id="ARBA00008682"/>
    </source>
</evidence>
<feature type="domain" description="LysM" evidence="10">
    <location>
        <begin position="478"/>
        <end position="526"/>
    </location>
</feature>
<keyword evidence="7" id="KW-1015">Disulfide bond</keyword>
<dbReference type="PROSITE" id="PS50941">
    <property type="entry name" value="CHIT_BIND_I_2"/>
    <property type="match status" value="1"/>
</dbReference>
<feature type="domain" description="Chitin-binding type-1" evidence="9">
    <location>
        <begin position="550"/>
        <end position="593"/>
    </location>
</feature>
<evidence type="ECO:0000256" key="4">
    <source>
        <dbReference type="ARBA" id="ARBA00023026"/>
    </source>
</evidence>
<dbReference type="CDD" id="cd00035">
    <property type="entry name" value="ChtBD1"/>
    <property type="match status" value="1"/>
</dbReference>
<evidence type="ECO:0000259" key="11">
    <source>
        <dbReference type="PROSITE" id="PS51910"/>
    </source>
</evidence>
<dbReference type="PANTHER" id="PTHR47700:SF1">
    <property type="entry name" value="CHITINASE"/>
    <property type="match status" value="1"/>
</dbReference>
<dbReference type="Gene3D" id="3.10.350.10">
    <property type="entry name" value="LysM domain"/>
    <property type="match status" value="2"/>
</dbReference>
<dbReference type="Pfam" id="PF23584">
    <property type="entry name" value="DUF7136"/>
    <property type="match status" value="1"/>
</dbReference>
<dbReference type="InterPro" id="IPR018392">
    <property type="entry name" value="LysM"/>
</dbReference>
<dbReference type="Gene3D" id="3.20.20.80">
    <property type="entry name" value="Glycosidases"/>
    <property type="match status" value="2"/>
</dbReference>
<dbReference type="SMART" id="SM00270">
    <property type="entry name" value="ChtBD1"/>
    <property type="match status" value="1"/>
</dbReference>
<keyword evidence="13" id="KW-1185">Reference proteome</keyword>
<evidence type="ECO:0000256" key="3">
    <source>
        <dbReference type="ARBA" id="ARBA00022669"/>
    </source>
</evidence>
<dbReference type="GeneID" id="70297883"/>
<feature type="signal peptide" evidence="8">
    <location>
        <begin position="1"/>
        <end position="25"/>
    </location>
</feature>
<comment type="caution">
    <text evidence="12">The sequence shown here is derived from an EMBL/GenBank/DDBJ whole genome shotgun (WGS) entry which is preliminary data.</text>
</comment>